<protein>
    <submittedName>
        <fullName evidence="2">Uncharacterized protein</fullName>
    </submittedName>
</protein>
<organism evidence="2 3">
    <name type="scientific">Marmota monax</name>
    <name type="common">Woodchuck</name>
    <dbReference type="NCBI Taxonomy" id="9995"/>
    <lineage>
        <taxon>Eukaryota</taxon>
        <taxon>Metazoa</taxon>
        <taxon>Chordata</taxon>
        <taxon>Craniata</taxon>
        <taxon>Vertebrata</taxon>
        <taxon>Euteleostomi</taxon>
        <taxon>Mammalia</taxon>
        <taxon>Eutheria</taxon>
        <taxon>Euarchontoglires</taxon>
        <taxon>Glires</taxon>
        <taxon>Rodentia</taxon>
        <taxon>Sciuromorpha</taxon>
        <taxon>Sciuridae</taxon>
        <taxon>Xerinae</taxon>
        <taxon>Marmotini</taxon>
        <taxon>Marmota</taxon>
    </lineage>
</organism>
<name>A0A5E4CVI5_MARMO</name>
<accession>A0A5E4CVI5</accession>
<proteinExistence type="predicted"/>
<reference evidence="2" key="1">
    <citation type="submission" date="2019-04" db="EMBL/GenBank/DDBJ databases">
        <authorList>
            <person name="Alioto T."/>
            <person name="Alioto T."/>
        </authorList>
    </citation>
    <scope>NUCLEOTIDE SEQUENCE [LARGE SCALE GENOMIC DNA]</scope>
</reference>
<feature type="region of interest" description="Disordered" evidence="1">
    <location>
        <begin position="27"/>
        <end position="58"/>
    </location>
</feature>
<evidence type="ECO:0000313" key="2">
    <source>
        <dbReference type="EMBL" id="VTJ85783.1"/>
    </source>
</evidence>
<keyword evidence="3" id="KW-1185">Reference proteome</keyword>
<sequence>MDAAVRRDTDEVNLEKSALESCGVLGSPRTEFLPPCGGAGGGRQHPPSPSMMNGMRPPALQRCTHQTRQFKMLSSVIRVSSMRSLRRRRALGRALIPA</sequence>
<dbReference type="AlphaFoldDB" id="A0A5E4CVI5"/>
<dbReference type="EMBL" id="CABDUW010002178">
    <property type="protein sequence ID" value="VTJ85783.1"/>
    <property type="molecule type" value="Genomic_DNA"/>
</dbReference>
<comment type="caution">
    <text evidence="2">The sequence shown here is derived from an EMBL/GenBank/DDBJ whole genome shotgun (WGS) entry which is preliminary data.</text>
</comment>
<evidence type="ECO:0000313" key="3">
    <source>
        <dbReference type="Proteomes" id="UP000335636"/>
    </source>
</evidence>
<dbReference type="Proteomes" id="UP000335636">
    <property type="component" value="Unassembled WGS sequence"/>
</dbReference>
<evidence type="ECO:0000256" key="1">
    <source>
        <dbReference type="SAM" id="MobiDB-lite"/>
    </source>
</evidence>
<gene>
    <name evidence="2" type="ORF">MONAX_5E014187</name>
</gene>